<gene>
    <name evidence="2" type="primary">plaA</name>
    <name evidence="2" type="ORF">Lade_0050</name>
    <name evidence="3" type="ORF">NCTC12735_00405</name>
</gene>
<evidence type="ECO:0000313" key="3">
    <source>
        <dbReference type="EMBL" id="VEH84786.1"/>
    </source>
</evidence>
<reference evidence="2 4" key="1">
    <citation type="submission" date="2015-11" db="EMBL/GenBank/DDBJ databases">
        <title>Identification of large and diverse effector repertoires of 38 Legionella species.</title>
        <authorList>
            <person name="Burstein D."/>
            <person name="Amaro F."/>
            <person name="Zusman T."/>
            <person name="Lifshitz Z."/>
            <person name="Cohen O."/>
            <person name="Gilbert J.A."/>
            <person name="Pupko T."/>
            <person name="Shuman H.A."/>
            <person name="Segal G."/>
        </authorList>
    </citation>
    <scope>NUCLEOTIDE SEQUENCE [LARGE SCALE GENOMIC DNA]</scope>
    <source>
        <strain evidence="2 4">1762-AUS-E</strain>
    </source>
</reference>
<dbReference type="Proteomes" id="UP000054859">
    <property type="component" value="Unassembled WGS sequence"/>
</dbReference>
<dbReference type="EMBL" id="LR134418">
    <property type="protein sequence ID" value="VEH84786.1"/>
    <property type="molecule type" value="Genomic_DNA"/>
</dbReference>
<evidence type="ECO:0000313" key="2">
    <source>
        <dbReference type="EMBL" id="KTC65392.1"/>
    </source>
</evidence>
<name>A0A0W0R2U7_9GAMM</name>
<keyword evidence="4" id="KW-1185">Reference proteome</keyword>
<dbReference type="EC" id="2.3.1.43" evidence="2"/>
<protein>
    <submittedName>
        <fullName evidence="2">Lysophospholipase A</fullName>
        <ecNumber evidence="2">2.3.1.43</ecNumber>
    </submittedName>
</protein>
<evidence type="ECO:0000256" key="1">
    <source>
        <dbReference type="ARBA" id="ARBA00022801"/>
    </source>
</evidence>
<dbReference type="PANTHER" id="PTHR45648:SF22">
    <property type="entry name" value="GDSL LIPASE_ACYLHYDROLASE FAMILY PROTEIN (AFU_ORTHOLOGUE AFUA_4G14700)"/>
    <property type="match status" value="1"/>
</dbReference>
<dbReference type="EMBL" id="LNKA01000001">
    <property type="protein sequence ID" value="KTC65392.1"/>
    <property type="molecule type" value="Genomic_DNA"/>
</dbReference>
<dbReference type="Proteomes" id="UP000281170">
    <property type="component" value="Plasmid 9"/>
</dbReference>
<accession>A0A0W0R2U7</accession>
<reference evidence="3 5" key="2">
    <citation type="submission" date="2018-12" db="EMBL/GenBank/DDBJ databases">
        <authorList>
            <consortium name="Pathogen Informatics"/>
        </authorList>
    </citation>
    <scope>NUCLEOTIDE SEQUENCE [LARGE SCALE GENOMIC DNA]</scope>
    <source>
        <strain evidence="3 5">NCTC12735</strain>
        <plasmid evidence="5">9</plasmid>
    </source>
</reference>
<dbReference type="Gene3D" id="3.40.50.1110">
    <property type="entry name" value="SGNH hydrolase"/>
    <property type="match status" value="1"/>
</dbReference>
<geneLocation type="plasmid" evidence="3 5">
    <name>9</name>
</geneLocation>
<dbReference type="InterPro" id="IPR051058">
    <property type="entry name" value="GDSL_Est/Lipase"/>
</dbReference>
<dbReference type="AlphaFoldDB" id="A0A0W0R2U7"/>
<dbReference type="CDD" id="cd01846">
    <property type="entry name" value="fatty_acyltransferase_like"/>
    <property type="match status" value="1"/>
</dbReference>
<organism evidence="2 4">
    <name type="scientific">Legionella adelaidensis</name>
    <dbReference type="NCBI Taxonomy" id="45056"/>
    <lineage>
        <taxon>Bacteria</taxon>
        <taxon>Pseudomonadati</taxon>
        <taxon>Pseudomonadota</taxon>
        <taxon>Gammaproteobacteria</taxon>
        <taxon>Legionellales</taxon>
        <taxon>Legionellaceae</taxon>
        <taxon>Legionella</taxon>
    </lineage>
</organism>
<dbReference type="KEGG" id="ladl:NCTC12735_00405"/>
<keyword evidence="1" id="KW-0378">Hydrolase</keyword>
<dbReference type="GO" id="GO:0004607">
    <property type="term" value="F:phosphatidylcholine-sterol O-acyltransferase activity"/>
    <property type="evidence" value="ECO:0007669"/>
    <property type="project" value="UniProtKB-EC"/>
</dbReference>
<dbReference type="GO" id="GO:0016788">
    <property type="term" value="F:hydrolase activity, acting on ester bonds"/>
    <property type="evidence" value="ECO:0007669"/>
    <property type="project" value="InterPro"/>
</dbReference>
<keyword evidence="3" id="KW-0614">Plasmid</keyword>
<keyword evidence="2" id="KW-0808">Transferase</keyword>
<dbReference type="PANTHER" id="PTHR45648">
    <property type="entry name" value="GDSL LIPASE/ACYLHYDROLASE FAMILY PROTEIN (AFU_ORTHOLOGUE AFUA_4G14700)"/>
    <property type="match status" value="1"/>
</dbReference>
<proteinExistence type="predicted"/>
<dbReference type="Pfam" id="PF00657">
    <property type="entry name" value="Lipase_GDSL"/>
    <property type="match status" value="1"/>
</dbReference>
<dbReference type="PATRIC" id="fig|45056.6.peg.53"/>
<dbReference type="InterPro" id="IPR001087">
    <property type="entry name" value="GDSL"/>
</dbReference>
<dbReference type="SUPFAM" id="SSF52266">
    <property type="entry name" value="SGNH hydrolase"/>
    <property type="match status" value="1"/>
</dbReference>
<evidence type="ECO:0000313" key="4">
    <source>
        <dbReference type="Proteomes" id="UP000054859"/>
    </source>
</evidence>
<dbReference type="OrthoDB" id="5292073at2"/>
<sequence>MKILISIIAFLFTTMVSATPLHKIVVFGDSLSDNGNLYEYMKHQLPISPPYYKGRFTNGLVWVELLVSNYKNKQQPAPQIQLVDYAFGGASVDESESGPFSLRGQVDSYFLVNKVADPNSLYIVWIGSNNYLSLDEDMETYPVIQGIKNQLERLVEKGAKHFLIVNLPDLGKTPLAPTFGVTELLSSISLKHNDELASLIADYQSKRSDIKWTYLDVNEVFNEMLKGSYFSNVNESCTKDDDEEVEWEVAPPSMLKIAAKVTKPAPRNCDDYLFFDEVHPTGPAHKIMAAHAMRILEKAGEVFG</sequence>
<dbReference type="RefSeq" id="WP_058461159.1">
    <property type="nucleotide sequence ID" value="NZ_CAAAHS010000003.1"/>
</dbReference>
<dbReference type="STRING" id="45056.Lade_0050"/>
<dbReference type="InterPro" id="IPR036514">
    <property type="entry name" value="SGNH_hydro_sf"/>
</dbReference>
<evidence type="ECO:0000313" key="5">
    <source>
        <dbReference type="Proteomes" id="UP000281170"/>
    </source>
</evidence>
<keyword evidence="2" id="KW-0012">Acyltransferase</keyword>